<comment type="caution">
    <text evidence="1">The sequence shown here is derived from an EMBL/GenBank/DDBJ whole genome shotgun (WGS) entry which is preliminary data.</text>
</comment>
<accession>A0A9Q0S8A5</accession>
<feature type="non-terminal residue" evidence="1">
    <location>
        <position position="190"/>
    </location>
</feature>
<sequence length="190" mass="20926">MGKKPSRFVVVCSEHFENSDYHVNYMGENNGMLKKGTVPSRNLSLTSLESKGVVKRKVNKSRSARLKRAVVSNMPSSPSAPVRTYPAAIASDTNLSNMSIDYRPPTPNIQSIDLTSQESENDTAQGTASDVALVNDIEMDEVVERQNKSVQVKPVKPEVRTVQCQVNFGSRRITFDSLVDSDVKYATGLD</sequence>
<dbReference type="EMBL" id="WJQU01000001">
    <property type="protein sequence ID" value="KAJ6647753.1"/>
    <property type="molecule type" value="Genomic_DNA"/>
</dbReference>
<reference evidence="1" key="1">
    <citation type="submission" date="2022-07" db="EMBL/GenBank/DDBJ databases">
        <authorList>
            <person name="Trinca V."/>
            <person name="Uliana J.V.C."/>
            <person name="Torres T.T."/>
            <person name="Ward R.J."/>
            <person name="Monesi N."/>
        </authorList>
    </citation>
    <scope>NUCLEOTIDE SEQUENCE</scope>
    <source>
        <strain evidence="1">HSMRA1968</strain>
        <tissue evidence="1">Whole embryos</tissue>
    </source>
</reference>
<protein>
    <recommendedName>
        <fullName evidence="3">THAP-type domain-containing protein</fullName>
    </recommendedName>
</protein>
<proteinExistence type="predicted"/>
<dbReference type="AlphaFoldDB" id="A0A9Q0S8A5"/>
<dbReference type="OrthoDB" id="6619240at2759"/>
<evidence type="ECO:0000313" key="1">
    <source>
        <dbReference type="EMBL" id="KAJ6647753.1"/>
    </source>
</evidence>
<dbReference type="Proteomes" id="UP001151699">
    <property type="component" value="Chromosome A"/>
</dbReference>
<keyword evidence="2" id="KW-1185">Reference proteome</keyword>
<organism evidence="1 2">
    <name type="scientific">Pseudolycoriella hygida</name>
    <dbReference type="NCBI Taxonomy" id="35572"/>
    <lineage>
        <taxon>Eukaryota</taxon>
        <taxon>Metazoa</taxon>
        <taxon>Ecdysozoa</taxon>
        <taxon>Arthropoda</taxon>
        <taxon>Hexapoda</taxon>
        <taxon>Insecta</taxon>
        <taxon>Pterygota</taxon>
        <taxon>Neoptera</taxon>
        <taxon>Endopterygota</taxon>
        <taxon>Diptera</taxon>
        <taxon>Nematocera</taxon>
        <taxon>Sciaroidea</taxon>
        <taxon>Sciaridae</taxon>
        <taxon>Pseudolycoriella</taxon>
    </lineage>
</organism>
<gene>
    <name evidence="1" type="ORF">Bhyg_02976</name>
</gene>
<evidence type="ECO:0008006" key="3">
    <source>
        <dbReference type="Google" id="ProtNLM"/>
    </source>
</evidence>
<name>A0A9Q0S8A5_9DIPT</name>
<evidence type="ECO:0000313" key="2">
    <source>
        <dbReference type="Proteomes" id="UP001151699"/>
    </source>
</evidence>